<dbReference type="Proteomes" id="UP000190774">
    <property type="component" value="Unassembled WGS sequence"/>
</dbReference>
<sequence length="197" mass="20621">MNIVTFIRHFWFFLSLVSVSTLMAAEPPVAFPDLPHFAPLWERSIFTTRDLPSPDAPAGPLFTDALSLAGVYEVDGQAVAVLVDRTTSQISEARLGTENESGIKIRKVTPGATMDKTRVQLQKGDVAGWVGFADVTENPAPSAQASPALETRPAVPVPQAPITPLLPPASAMGQASPGPSAGGRPAAPPSDVPLPPP</sequence>
<dbReference type="OrthoDB" id="197285at2"/>
<feature type="compositionally biased region" description="Low complexity" evidence="1">
    <location>
        <begin position="168"/>
        <end position="185"/>
    </location>
</feature>
<proteinExistence type="predicted"/>
<evidence type="ECO:0000256" key="2">
    <source>
        <dbReference type="SAM" id="SignalP"/>
    </source>
</evidence>
<gene>
    <name evidence="3" type="ORF">SAMN02745166_03203</name>
</gene>
<dbReference type="STRING" id="48467.SAMN02745166_03203"/>
<evidence type="ECO:0000313" key="3">
    <source>
        <dbReference type="EMBL" id="SKB00687.1"/>
    </source>
</evidence>
<dbReference type="RefSeq" id="WP_078814382.1">
    <property type="nucleotide sequence ID" value="NZ_FUYE01000010.1"/>
</dbReference>
<feature type="chain" id="PRO_5012052377" evidence="2">
    <location>
        <begin position="25"/>
        <end position="197"/>
    </location>
</feature>
<dbReference type="AlphaFoldDB" id="A0A1T4YFU4"/>
<feature type="compositionally biased region" description="Pro residues" evidence="1">
    <location>
        <begin position="155"/>
        <end position="167"/>
    </location>
</feature>
<evidence type="ECO:0000256" key="1">
    <source>
        <dbReference type="SAM" id="MobiDB-lite"/>
    </source>
</evidence>
<feature type="compositionally biased region" description="Pro residues" evidence="1">
    <location>
        <begin position="186"/>
        <end position="197"/>
    </location>
</feature>
<reference evidence="4" key="1">
    <citation type="submission" date="2017-02" db="EMBL/GenBank/DDBJ databases">
        <authorList>
            <person name="Varghese N."/>
            <person name="Submissions S."/>
        </authorList>
    </citation>
    <scope>NUCLEOTIDE SEQUENCE [LARGE SCALE GENOMIC DNA]</scope>
    <source>
        <strain evidence="4">ATCC 700200</strain>
    </source>
</reference>
<keyword evidence="2" id="KW-0732">Signal</keyword>
<organism evidence="3 4">
    <name type="scientific">Prosthecobacter debontii</name>
    <dbReference type="NCBI Taxonomy" id="48467"/>
    <lineage>
        <taxon>Bacteria</taxon>
        <taxon>Pseudomonadati</taxon>
        <taxon>Verrucomicrobiota</taxon>
        <taxon>Verrucomicrobiia</taxon>
        <taxon>Verrucomicrobiales</taxon>
        <taxon>Verrucomicrobiaceae</taxon>
        <taxon>Prosthecobacter</taxon>
    </lineage>
</organism>
<feature type="region of interest" description="Disordered" evidence="1">
    <location>
        <begin position="138"/>
        <end position="197"/>
    </location>
</feature>
<keyword evidence="4" id="KW-1185">Reference proteome</keyword>
<accession>A0A1T4YFU4</accession>
<evidence type="ECO:0000313" key="4">
    <source>
        <dbReference type="Proteomes" id="UP000190774"/>
    </source>
</evidence>
<protein>
    <submittedName>
        <fullName evidence="3">Uncharacterized protein</fullName>
    </submittedName>
</protein>
<name>A0A1T4YFU4_9BACT</name>
<feature type="signal peptide" evidence="2">
    <location>
        <begin position="1"/>
        <end position="24"/>
    </location>
</feature>
<dbReference type="EMBL" id="FUYE01000010">
    <property type="protein sequence ID" value="SKB00687.1"/>
    <property type="molecule type" value="Genomic_DNA"/>
</dbReference>